<accession>A0ACC1JXY5</accession>
<keyword evidence="2" id="KW-1185">Reference proteome</keyword>
<dbReference type="Proteomes" id="UP001140066">
    <property type="component" value="Unassembled WGS sequence"/>
</dbReference>
<gene>
    <name evidence="1" type="ORF">GGI18_005387</name>
</gene>
<sequence>RDVNSKVQEHATAILQEIAVCSKRYQDNRCEPGLRVPGMEDDCNYWENCMLRDPTKVGRAKVSAETLAEIINGFIEPISLKTMLFFVLMFFGTLVASNFAFGAYRHSRVQQQHVTQSGDHPGARRRDDVMASPSPRPLQPVSGLPLLGTASPRSRSRSASSTSRQHRLAPSSDLYQRRRPGR</sequence>
<evidence type="ECO:0000313" key="1">
    <source>
        <dbReference type="EMBL" id="KAJ2769498.1"/>
    </source>
</evidence>
<comment type="caution">
    <text evidence="1">The sequence shown here is derived from an EMBL/GenBank/DDBJ whole genome shotgun (WGS) entry which is preliminary data.</text>
</comment>
<name>A0ACC1JXY5_9FUNG</name>
<organism evidence="1 2">
    <name type="scientific">Coemansia linderi</name>
    <dbReference type="NCBI Taxonomy" id="2663919"/>
    <lineage>
        <taxon>Eukaryota</taxon>
        <taxon>Fungi</taxon>
        <taxon>Fungi incertae sedis</taxon>
        <taxon>Zoopagomycota</taxon>
        <taxon>Kickxellomycotina</taxon>
        <taxon>Kickxellomycetes</taxon>
        <taxon>Kickxellales</taxon>
        <taxon>Kickxellaceae</taxon>
        <taxon>Coemansia</taxon>
    </lineage>
</organism>
<dbReference type="EMBL" id="JANBUK010002988">
    <property type="protein sequence ID" value="KAJ2769498.1"/>
    <property type="molecule type" value="Genomic_DNA"/>
</dbReference>
<feature type="non-terminal residue" evidence="1">
    <location>
        <position position="1"/>
    </location>
</feature>
<evidence type="ECO:0000313" key="2">
    <source>
        <dbReference type="Proteomes" id="UP001140066"/>
    </source>
</evidence>
<reference evidence="1" key="1">
    <citation type="submission" date="2022-07" db="EMBL/GenBank/DDBJ databases">
        <title>Phylogenomic reconstructions and comparative analyses of Kickxellomycotina fungi.</title>
        <authorList>
            <person name="Reynolds N.K."/>
            <person name="Stajich J.E."/>
            <person name="Barry K."/>
            <person name="Grigoriev I.V."/>
            <person name="Crous P."/>
            <person name="Smith M.E."/>
        </authorList>
    </citation>
    <scope>NUCLEOTIDE SEQUENCE</scope>
    <source>
        <strain evidence="1">BCRC 34191</strain>
    </source>
</reference>
<protein>
    <submittedName>
        <fullName evidence="1">Uncharacterized protein</fullName>
    </submittedName>
</protein>
<proteinExistence type="predicted"/>